<feature type="region of interest" description="Disordered" evidence="3">
    <location>
        <begin position="241"/>
        <end position="299"/>
    </location>
</feature>
<feature type="domain" description="DUF4200" evidence="4">
    <location>
        <begin position="119"/>
        <end position="236"/>
    </location>
</feature>
<keyword evidence="5" id="KW-1185">Reference proteome</keyword>
<proteinExistence type="predicted"/>
<feature type="coiled-coil region" evidence="2">
    <location>
        <begin position="333"/>
        <end position="378"/>
    </location>
</feature>
<gene>
    <name evidence="6" type="primary">cfap100</name>
</gene>
<organism evidence="5 6">
    <name type="scientific">Betta splendens</name>
    <name type="common">Siamese fighting fish</name>
    <dbReference type="NCBI Taxonomy" id="158456"/>
    <lineage>
        <taxon>Eukaryota</taxon>
        <taxon>Metazoa</taxon>
        <taxon>Chordata</taxon>
        <taxon>Craniata</taxon>
        <taxon>Vertebrata</taxon>
        <taxon>Euteleostomi</taxon>
        <taxon>Actinopterygii</taxon>
        <taxon>Neopterygii</taxon>
        <taxon>Teleostei</taxon>
        <taxon>Neoteleostei</taxon>
        <taxon>Acanthomorphata</taxon>
        <taxon>Anabantaria</taxon>
        <taxon>Anabantiformes</taxon>
        <taxon>Anabantoidei</taxon>
        <taxon>Osphronemidae</taxon>
        <taxon>Betta</taxon>
    </lineage>
</organism>
<dbReference type="PANTHER" id="PTHR21683">
    <property type="entry name" value="COILED-COIL DOMAIN-CONTAINING PROTEIN 42 LIKE-2-LIKE-RELATED"/>
    <property type="match status" value="1"/>
</dbReference>
<evidence type="ECO:0000256" key="3">
    <source>
        <dbReference type="SAM" id="MobiDB-lite"/>
    </source>
</evidence>
<keyword evidence="1 2" id="KW-0175">Coiled coil</keyword>
<accession>A0A6P7NWK2</accession>
<name>A0A6P7NWK2_BETSP</name>
<protein>
    <submittedName>
        <fullName evidence="6">Cilia- and flagella-associated protein 100 isoform X1</fullName>
    </submittedName>
</protein>
<keyword evidence="6" id="KW-0969">Cilium</keyword>
<dbReference type="AlphaFoldDB" id="A0A6P7NWK2"/>
<evidence type="ECO:0000256" key="1">
    <source>
        <dbReference type="ARBA" id="ARBA00023054"/>
    </source>
</evidence>
<dbReference type="RefSeq" id="XP_029021914.1">
    <property type="nucleotide sequence ID" value="XM_029166081.3"/>
</dbReference>
<feature type="coiled-coil region" evidence="2">
    <location>
        <begin position="140"/>
        <end position="220"/>
    </location>
</feature>
<feature type="region of interest" description="Disordered" evidence="3">
    <location>
        <begin position="453"/>
        <end position="477"/>
    </location>
</feature>
<keyword evidence="6" id="KW-0966">Cell projection</keyword>
<reference evidence="6" key="1">
    <citation type="submission" date="2025-08" db="UniProtKB">
        <authorList>
            <consortium name="RefSeq"/>
        </authorList>
    </citation>
    <scope>IDENTIFICATION</scope>
</reference>
<feature type="compositionally biased region" description="Low complexity" evidence="3">
    <location>
        <begin position="269"/>
        <end position="280"/>
    </location>
</feature>
<keyword evidence="6" id="KW-0282">Flagellum</keyword>
<dbReference type="Pfam" id="PF13863">
    <property type="entry name" value="DUF4200"/>
    <property type="match status" value="1"/>
</dbReference>
<dbReference type="PANTHER" id="PTHR21683:SF3">
    <property type="entry name" value="CILIA AND FLAGELLA ASSOCIATED PROTEIN 100"/>
    <property type="match status" value="1"/>
</dbReference>
<dbReference type="KEGG" id="bspl:114865061"/>
<sequence length="531" mass="62051">MKKRETRQSPFKVPDSKSIFQLNVAVQEDLKEETHKFLALPIYEKTSHAARKMAKLKIELKGELEEGEEGEEGEEREKMKTIKHVRRNEALPKQMTGRHELRTAMMKRENFTKESKHDLIAMERQKAVLELALMTKRSDILRMDRAIAKEEKQLKELEKLIERDNLKSEEFLRENEKKSVEARAFYEQEAKSKKEKTVEIKKLNAETAAIKSELTKLEETLMDYTRYKDLLFKLSPPEWQEAQRAKAMKAKPPSDKEAQDEHSREPEEAAAAGGSAMTASEPDRETTPLESSDYEDEPELYFTEPQQLLDLVTELREQNLSLIQNSTRGEETVEELRQVMETTREKIEKDEEHLELQINDVNQRIDKEKAKYNKLKQKVQLHLSLNTEDQDAMFDALSDKVSEVHSSCVGDRMANLNTLEKLASLESHMVLLLLSLESIPKEILEMMRKIKDSERRTREREEKLREQQEKQKDRMRRYLERSLTDSKRTCGKKLMPRCMPVVQKVKVVKKDNAPAQDEIHAYLFTSDETDS</sequence>
<dbReference type="InterPro" id="IPR051147">
    <property type="entry name" value="CFAP_domain-containing"/>
</dbReference>
<evidence type="ECO:0000256" key="2">
    <source>
        <dbReference type="SAM" id="Coils"/>
    </source>
</evidence>
<dbReference type="CTD" id="348807"/>
<dbReference type="GeneID" id="114865061"/>
<dbReference type="GO" id="GO:0005856">
    <property type="term" value="C:cytoskeleton"/>
    <property type="evidence" value="ECO:0007669"/>
    <property type="project" value="UniProtKB-ARBA"/>
</dbReference>
<evidence type="ECO:0000313" key="6">
    <source>
        <dbReference type="RefSeq" id="XP_029021914.1"/>
    </source>
</evidence>
<feature type="compositionally biased region" description="Basic and acidic residues" evidence="3">
    <location>
        <begin position="252"/>
        <end position="267"/>
    </location>
</feature>
<dbReference type="InterPro" id="IPR025252">
    <property type="entry name" value="DUF4200"/>
</dbReference>
<dbReference type="InParanoid" id="A0A6P7NWK2"/>
<dbReference type="Proteomes" id="UP000515150">
    <property type="component" value="Chromosome 10"/>
</dbReference>
<evidence type="ECO:0000313" key="5">
    <source>
        <dbReference type="Proteomes" id="UP000515150"/>
    </source>
</evidence>
<evidence type="ECO:0000259" key="4">
    <source>
        <dbReference type="Pfam" id="PF13863"/>
    </source>
</evidence>
<dbReference type="OrthoDB" id="10264063at2759"/>